<evidence type="ECO:0000259" key="1">
    <source>
        <dbReference type="Pfam" id="PF13460"/>
    </source>
</evidence>
<feature type="domain" description="NAD(P)-binding" evidence="1">
    <location>
        <begin position="7"/>
        <end position="192"/>
    </location>
</feature>
<dbReference type="PANTHER" id="PTHR15020:SF50">
    <property type="entry name" value="UPF0659 PROTEIN YMR090W"/>
    <property type="match status" value="1"/>
</dbReference>
<protein>
    <submittedName>
        <fullName evidence="2">Uncharacterized protein YbjT (DUF2867 family)</fullName>
    </submittedName>
</protein>
<accession>A0ABU1Q3F1</accession>
<evidence type="ECO:0000313" key="3">
    <source>
        <dbReference type="Proteomes" id="UP001268819"/>
    </source>
</evidence>
<comment type="caution">
    <text evidence="2">The sequence shown here is derived from an EMBL/GenBank/DDBJ whole genome shotgun (WGS) entry which is preliminary data.</text>
</comment>
<keyword evidence="3" id="KW-1185">Reference proteome</keyword>
<dbReference type="InterPro" id="IPR016040">
    <property type="entry name" value="NAD(P)-bd_dom"/>
</dbReference>
<dbReference type="SUPFAM" id="SSF51735">
    <property type="entry name" value="NAD(P)-binding Rossmann-fold domains"/>
    <property type="match status" value="1"/>
</dbReference>
<dbReference type="Pfam" id="PF13460">
    <property type="entry name" value="NAD_binding_10"/>
    <property type="match status" value="1"/>
</dbReference>
<sequence length="212" mass="21907">MRLVIAGGHGKIALLVERLLAARGDSATALVRNPDHFADVADAGGVPVHCDLEAADAASVAEYLAGADAALFAAGAGAGSGTARKDTVDRGASALFAQAAELAGVRRFVQVSSTGIGRTTGDEAFDAYLRAKGAAEEDLRERDLDWTVLRPGRLTDDEPTGRVEVVEAPATVRGSVPRADVAAVLVALLDRPGTVRRTYEVVSGDTPVDEAF</sequence>
<dbReference type="PANTHER" id="PTHR15020">
    <property type="entry name" value="FLAVIN REDUCTASE-RELATED"/>
    <property type="match status" value="1"/>
</dbReference>
<reference evidence="2 3" key="1">
    <citation type="submission" date="2023-07" db="EMBL/GenBank/DDBJ databases">
        <title>Sequencing the genomes of 1000 actinobacteria strains.</title>
        <authorList>
            <person name="Klenk H.-P."/>
        </authorList>
    </citation>
    <scope>NUCLEOTIDE SEQUENCE [LARGE SCALE GENOMIC DNA]</scope>
    <source>
        <strain evidence="2 3">DSM 43749</strain>
    </source>
</reference>
<evidence type="ECO:0000313" key="2">
    <source>
        <dbReference type="EMBL" id="MDR6597430.1"/>
    </source>
</evidence>
<organism evidence="2 3">
    <name type="scientific">Saccharothrix longispora</name>
    <dbReference type="NCBI Taxonomy" id="33920"/>
    <lineage>
        <taxon>Bacteria</taxon>
        <taxon>Bacillati</taxon>
        <taxon>Actinomycetota</taxon>
        <taxon>Actinomycetes</taxon>
        <taxon>Pseudonocardiales</taxon>
        <taxon>Pseudonocardiaceae</taxon>
        <taxon>Saccharothrix</taxon>
    </lineage>
</organism>
<dbReference type="InterPro" id="IPR036291">
    <property type="entry name" value="NAD(P)-bd_dom_sf"/>
</dbReference>
<gene>
    <name evidence="2" type="ORF">J2S66_005814</name>
</gene>
<proteinExistence type="predicted"/>
<dbReference type="Proteomes" id="UP001268819">
    <property type="component" value="Unassembled WGS sequence"/>
</dbReference>
<dbReference type="EMBL" id="JAVDSG010000001">
    <property type="protein sequence ID" value="MDR6597430.1"/>
    <property type="molecule type" value="Genomic_DNA"/>
</dbReference>
<dbReference type="RefSeq" id="WP_310310625.1">
    <property type="nucleotide sequence ID" value="NZ_BAAAXB010000001.1"/>
</dbReference>
<dbReference type="Gene3D" id="3.40.50.720">
    <property type="entry name" value="NAD(P)-binding Rossmann-like Domain"/>
    <property type="match status" value="1"/>
</dbReference>
<name>A0ABU1Q3F1_9PSEU</name>